<feature type="transmembrane region" description="Helical" evidence="1">
    <location>
        <begin position="122"/>
        <end position="139"/>
    </location>
</feature>
<dbReference type="OrthoDB" id="4302191at2"/>
<evidence type="ECO:0000313" key="3">
    <source>
        <dbReference type="Proteomes" id="UP000179935"/>
    </source>
</evidence>
<keyword evidence="3" id="KW-1185">Reference proteome</keyword>
<feature type="transmembrane region" description="Helical" evidence="1">
    <location>
        <begin position="25"/>
        <end position="49"/>
    </location>
</feature>
<sequence>MLVLLLTTGLLSRFGVEDFSGALTFPGRITGAVLIVVAFTTLLGAAAVVDHWVWHSFPYSGLVALIGAFAALLTNILLLADILKNGDSVAYPVLVGALTAGSAWAVFAVWRTSVVIPAPKRVAAALILSSVIAIANFGYQNLYQPSQHEVRPVIKLTTGNPVTSQDHKAFSVPVDITLENRNDARFYVLGTEFHAMAQRVPLSSKDRLRQQWRADAEQWTKYQEINPLSRREIHQPGELIEAQPWLPTGQWIEANDTFSTRMVVQLPMDTPYDQVAFYASASLAHKDRVILKQIDFQGYSWRGGKVPPWMNTKETDSLIYRGRLHENNAIDEHTRVPRFVTVYWTFGAQGAGIRETITRHGSEDHTQAELVSRYGLVDVLTGPIERTLWDIKSRR</sequence>
<dbReference type="AlphaFoldDB" id="A0A1S2PG24"/>
<reference evidence="2 3" key="1">
    <citation type="submission" date="2016-10" db="EMBL/GenBank/DDBJ databases">
        <title>Genome sequence of Streptomyces sp. MUSC 93.</title>
        <authorList>
            <person name="Lee L.-H."/>
            <person name="Ser H.-L."/>
            <person name="Law J.W.-F."/>
        </authorList>
    </citation>
    <scope>NUCLEOTIDE SEQUENCE [LARGE SCALE GENOMIC DNA]</scope>
    <source>
        <strain evidence="2 3">MUSC 93</strain>
    </source>
</reference>
<evidence type="ECO:0000256" key="1">
    <source>
        <dbReference type="SAM" id="Phobius"/>
    </source>
</evidence>
<name>A0A1S2PG24_9ACTN</name>
<protein>
    <submittedName>
        <fullName evidence="2">Uncharacterized protein</fullName>
    </submittedName>
</protein>
<gene>
    <name evidence="2" type="ORF">BIV24_13210</name>
</gene>
<feature type="transmembrane region" description="Helical" evidence="1">
    <location>
        <begin position="89"/>
        <end position="110"/>
    </location>
</feature>
<feature type="transmembrane region" description="Helical" evidence="1">
    <location>
        <begin position="61"/>
        <end position="83"/>
    </location>
</feature>
<accession>A0A1S2PG24</accession>
<proteinExistence type="predicted"/>
<dbReference type="Proteomes" id="UP000179935">
    <property type="component" value="Unassembled WGS sequence"/>
</dbReference>
<keyword evidence="1" id="KW-0812">Transmembrane</keyword>
<organism evidence="2 3">
    <name type="scientific">Streptomyces colonosanans</name>
    <dbReference type="NCBI Taxonomy" id="1428652"/>
    <lineage>
        <taxon>Bacteria</taxon>
        <taxon>Bacillati</taxon>
        <taxon>Actinomycetota</taxon>
        <taxon>Actinomycetes</taxon>
        <taxon>Kitasatosporales</taxon>
        <taxon>Streptomycetaceae</taxon>
        <taxon>Streptomyces</taxon>
    </lineage>
</organism>
<dbReference type="EMBL" id="MLYP01000036">
    <property type="protein sequence ID" value="OIJ92731.1"/>
    <property type="molecule type" value="Genomic_DNA"/>
</dbReference>
<keyword evidence="1" id="KW-1133">Transmembrane helix</keyword>
<comment type="caution">
    <text evidence="2">The sequence shown here is derived from an EMBL/GenBank/DDBJ whole genome shotgun (WGS) entry which is preliminary data.</text>
</comment>
<keyword evidence="1" id="KW-0472">Membrane</keyword>
<evidence type="ECO:0000313" key="2">
    <source>
        <dbReference type="EMBL" id="OIJ92731.1"/>
    </source>
</evidence>